<keyword evidence="2" id="KW-1185">Reference proteome</keyword>
<protein>
    <submittedName>
        <fullName evidence="1">Uncharacterized protein</fullName>
    </submittedName>
</protein>
<reference evidence="1 2" key="1">
    <citation type="submission" date="2015-10" db="EMBL/GenBank/DDBJ databases">
        <authorList>
            <person name="Gilbert D.G."/>
        </authorList>
    </citation>
    <scope>NUCLEOTIDE SEQUENCE [LARGE SCALE GENOMIC DNA]</scope>
    <source>
        <strain evidence="1">FVVF132</strain>
    </source>
</reference>
<proteinExistence type="predicted"/>
<name>A0A0Q3XBN6_AMAAE</name>
<accession>A0A0Q3XBN6</accession>
<organism evidence="1 2">
    <name type="scientific">Amazona aestiva</name>
    <name type="common">Blue-fronted Amazon parrot</name>
    <dbReference type="NCBI Taxonomy" id="12930"/>
    <lineage>
        <taxon>Eukaryota</taxon>
        <taxon>Metazoa</taxon>
        <taxon>Chordata</taxon>
        <taxon>Craniata</taxon>
        <taxon>Vertebrata</taxon>
        <taxon>Euteleostomi</taxon>
        <taxon>Archelosauria</taxon>
        <taxon>Archosauria</taxon>
        <taxon>Dinosauria</taxon>
        <taxon>Saurischia</taxon>
        <taxon>Theropoda</taxon>
        <taxon>Coelurosauria</taxon>
        <taxon>Aves</taxon>
        <taxon>Neognathae</taxon>
        <taxon>Neoaves</taxon>
        <taxon>Telluraves</taxon>
        <taxon>Australaves</taxon>
        <taxon>Psittaciformes</taxon>
        <taxon>Psittacidae</taxon>
        <taxon>Amazona</taxon>
    </lineage>
</organism>
<gene>
    <name evidence="1" type="ORF">AAES_06502</name>
</gene>
<evidence type="ECO:0000313" key="2">
    <source>
        <dbReference type="Proteomes" id="UP000051836"/>
    </source>
</evidence>
<dbReference type="AlphaFoldDB" id="A0A0Q3XBN6"/>
<comment type="caution">
    <text evidence="1">The sequence shown here is derived from an EMBL/GenBank/DDBJ whole genome shotgun (WGS) entry which is preliminary data.</text>
</comment>
<sequence>MWPPLHGRACRSPRRGAEPDTRGLATVLLLGYSDLPLPALAEPRSPCPNASASKYKLSTRSTLNDQAAAGPGSCLTLTMKGDERKPPVSLGEALIGAVTPCVQHRECNLLPAPLDPPIANCGCNNAAQGRLMSPPSISSCEH</sequence>
<evidence type="ECO:0000313" key="1">
    <source>
        <dbReference type="EMBL" id="KQL61253.1"/>
    </source>
</evidence>
<dbReference type="EMBL" id="LMAW01000003">
    <property type="protein sequence ID" value="KQL61253.1"/>
    <property type="molecule type" value="Genomic_DNA"/>
</dbReference>
<dbReference type="Proteomes" id="UP000051836">
    <property type="component" value="Unassembled WGS sequence"/>
</dbReference>